<keyword evidence="5" id="KW-0443">Lipid metabolism</keyword>
<dbReference type="AlphaFoldDB" id="A0A7W8QL00"/>
<dbReference type="PANTHER" id="PTHR11941:SF54">
    <property type="entry name" value="ENOYL-COA HYDRATASE, MITOCHONDRIAL"/>
    <property type="match status" value="1"/>
</dbReference>
<comment type="caution">
    <text evidence="11">The sequence shown here is derived from an EMBL/GenBank/DDBJ whole genome shotgun (WGS) entry which is preliminary data.</text>
</comment>
<evidence type="ECO:0000313" key="12">
    <source>
        <dbReference type="Proteomes" id="UP000572635"/>
    </source>
</evidence>
<dbReference type="InterPro" id="IPR014748">
    <property type="entry name" value="Enoyl-CoA_hydra_C"/>
</dbReference>
<evidence type="ECO:0000256" key="5">
    <source>
        <dbReference type="ARBA" id="ARBA00023098"/>
    </source>
</evidence>
<dbReference type="EMBL" id="JACHDB010000001">
    <property type="protein sequence ID" value="MBB5431421.1"/>
    <property type="molecule type" value="Genomic_DNA"/>
</dbReference>
<comment type="catalytic activity">
    <reaction evidence="8">
        <text>a 4-saturated-(3S)-3-hydroxyacyl-CoA = a (3E)-enoyl-CoA + H2O</text>
        <dbReference type="Rhea" id="RHEA:20724"/>
        <dbReference type="ChEBI" id="CHEBI:15377"/>
        <dbReference type="ChEBI" id="CHEBI:58521"/>
        <dbReference type="ChEBI" id="CHEBI:137480"/>
        <dbReference type="EC" id="4.2.1.17"/>
    </reaction>
</comment>
<dbReference type="Gene3D" id="3.90.226.10">
    <property type="entry name" value="2-enoyl-CoA Hydratase, Chain A, domain 1"/>
    <property type="match status" value="1"/>
</dbReference>
<comment type="catalytic activity">
    <reaction evidence="7">
        <text>a (3S)-3-hydroxyacyl-CoA = a (2E)-enoyl-CoA + H2O</text>
        <dbReference type="Rhea" id="RHEA:16105"/>
        <dbReference type="ChEBI" id="CHEBI:15377"/>
        <dbReference type="ChEBI" id="CHEBI:57318"/>
        <dbReference type="ChEBI" id="CHEBI:58856"/>
        <dbReference type="EC" id="4.2.1.17"/>
    </reaction>
</comment>
<dbReference type="FunFam" id="3.90.226.10:FF:000019">
    <property type="entry name" value="Enoyl-CoA hydratase, mitochondrial"/>
    <property type="match status" value="1"/>
</dbReference>
<comment type="function">
    <text evidence="1">Could possibly oxidize fatty acids using specific components.</text>
</comment>
<dbReference type="NCBIfam" id="NF004517">
    <property type="entry name" value="PRK05862.1"/>
    <property type="match status" value="1"/>
</dbReference>
<sequence length="267" mass="28167">MSDATPAGEAAGHETILVERTGRTAVITLNRPEALNALNLRLMEEAVAAAEGFDRDPGVGCIVLTGSDRAFAAGADIKEMQGLDYMDAYLGDWFGAWDRFAALRTPTLAAVAGHALGGGCELAMMCDVLIAADSARFGQPEIKLGVIPGIGGSQRLTRAVGKAKAMDLCLTGRTMDAAEAERAGLVSRIVPAADLREQALAAAAEIAAMSAPAAMMAKEAVNRAFETTLAEGVRFERRIFHAVFATADQKEGMAAFTEKRRPSFVHR</sequence>
<dbReference type="SUPFAM" id="SSF52096">
    <property type="entry name" value="ClpP/crotonase"/>
    <property type="match status" value="1"/>
</dbReference>
<comment type="similarity">
    <text evidence="2 10">Belongs to the enoyl-CoA hydratase/isomerase family.</text>
</comment>
<evidence type="ECO:0000256" key="8">
    <source>
        <dbReference type="ARBA" id="ARBA00023717"/>
    </source>
</evidence>
<dbReference type="InterPro" id="IPR018376">
    <property type="entry name" value="Enoyl-CoA_hyd/isom_CS"/>
</dbReference>
<evidence type="ECO:0000256" key="7">
    <source>
        <dbReference type="ARBA" id="ARBA00023709"/>
    </source>
</evidence>
<keyword evidence="12" id="KW-1185">Reference proteome</keyword>
<proteinExistence type="inferred from homology"/>
<keyword evidence="4" id="KW-0276">Fatty acid metabolism</keyword>
<accession>A0A7W8QL00</accession>
<dbReference type="InterPro" id="IPR029045">
    <property type="entry name" value="ClpP/crotonase-like_dom_sf"/>
</dbReference>
<dbReference type="GO" id="GO:0004300">
    <property type="term" value="F:enoyl-CoA hydratase activity"/>
    <property type="evidence" value="ECO:0007669"/>
    <property type="project" value="UniProtKB-EC"/>
</dbReference>
<dbReference type="EC" id="4.2.1.17" evidence="3"/>
<protein>
    <recommendedName>
        <fullName evidence="9">Probable enoyl-CoA hydratase echA8</fullName>
        <ecNumber evidence="3">4.2.1.17</ecNumber>
    </recommendedName>
</protein>
<evidence type="ECO:0000256" key="9">
    <source>
        <dbReference type="ARBA" id="ARBA00068643"/>
    </source>
</evidence>
<evidence type="ECO:0000256" key="10">
    <source>
        <dbReference type="RuleBase" id="RU003707"/>
    </source>
</evidence>
<evidence type="ECO:0000256" key="4">
    <source>
        <dbReference type="ARBA" id="ARBA00022832"/>
    </source>
</evidence>
<evidence type="ECO:0000256" key="6">
    <source>
        <dbReference type="ARBA" id="ARBA00023239"/>
    </source>
</evidence>
<evidence type="ECO:0000256" key="2">
    <source>
        <dbReference type="ARBA" id="ARBA00005254"/>
    </source>
</evidence>
<dbReference type="FunFam" id="1.10.12.10:FF:000001">
    <property type="entry name" value="Probable enoyl-CoA hydratase, mitochondrial"/>
    <property type="match status" value="1"/>
</dbReference>
<dbReference type="PANTHER" id="PTHR11941">
    <property type="entry name" value="ENOYL-COA HYDRATASE-RELATED"/>
    <property type="match status" value="1"/>
</dbReference>
<dbReference type="PROSITE" id="PS00166">
    <property type="entry name" value="ENOYL_COA_HYDRATASE"/>
    <property type="match status" value="1"/>
</dbReference>
<dbReference type="CDD" id="cd06558">
    <property type="entry name" value="crotonase-like"/>
    <property type="match status" value="1"/>
</dbReference>
<dbReference type="GO" id="GO:0006635">
    <property type="term" value="P:fatty acid beta-oxidation"/>
    <property type="evidence" value="ECO:0007669"/>
    <property type="project" value="TreeGrafter"/>
</dbReference>
<dbReference type="Proteomes" id="UP000572635">
    <property type="component" value="Unassembled WGS sequence"/>
</dbReference>
<dbReference type="RefSeq" id="WP_184391075.1">
    <property type="nucleotide sequence ID" value="NZ_BAAAJD010000050.1"/>
</dbReference>
<reference evidence="11 12" key="1">
    <citation type="submission" date="2020-08" db="EMBL/GenBank/DDBJ databases">
        <title>Sequencing the genomes of 1000 actinobacteria strains.</title>
        <authorList>
            <person name="Klenk H.-P."/>
        </authorList>
    </citation>
    <scope>NUCLEOTIDE SEQUENCE [LARGE SCALE GENOMIC DNA]</scope>
    <source>
        <strain evidence="11 12">DSM 44551</strain>
    </source>
</reference>
<keyword evidence="6 11" id="KW-0456">Lyase</keyword>
<organism evidence="11 12">
    <name type="scientific">Nocardiopsis composta</name>
    <dbReference type="NCBI Taxonomy" id="157465"/>
    <lineage>
        <taxon>Bacteria</taxon>
        <taxon>Bacillati</taxon>
        <taxon>Actinomycetota</taxon>
        <taxon>Actinomycetes</taxon>
        <taxon>Streptosporangiales</taxon>
        <taxon>Nocardiopsidaceae</taxon>
        <taxon>Nocardiopsis</taxon>
    </lineage>
</organism>
<evidence type="ECO:0000256" key="1">
    <source>
        <dbReference type="ARBA" id="ARBA00002994"/>
    </source>
</evidence>
<dbReference type="InterPro" id="IPR001753">
    <property type="entry name" value="Enoyl-CoA_hydra/iso"/>
</dbReference>
<dbReference type="Gene3D" id="1.10.12.10">
    <property type="entry name" value="Lyase 2-enoyl-coa Hydratase, Chain A, domain 2"/>
    <property type="match status" value="1"/>
</dbReference>
<evidence type="ECO:0000256" key="3">
    <source>
        <dbReference type="ARBA" id="ARBA00012076"/>
    </source>
</evidence>
<name>A0A7W8QL00_9ACTN</name>
<dbReference type="Pfam" id="PF00378">
    <property type="entry name" value="ECH_1"/>
    <property type="match status" value="1"/>
</dbReference>
<gene>
    <name evidence="11" type="ORF">HDA36_001505</name>
</gene>
<evidence type="ECO:0000313" key="11">
    <source>
        <dbReference type="EMBL" id="MBB5431421.1"/>
    </source>
</evidence>